<dbReference type="SUPFAM" id="SSF52540">
    <property type="entry name" value="P-loop containing nucleoside triphosphate hydrolases"/>
    <property type="match status" value="1"/>
</dbReference>
<proteinExistence type="predicted"/>
<dbReference type="GO" id="GO:0005524">
    <property type="term" value="F:ATP binding"/>
    <property type="evidence" value="ECO:0007669"/>
    <property type="project" value="UniProtKB-KW"/>
</dbReference>
<evidence type="ECO:0000256" key="4">
    <source>
        <dbReference type="ARBA" id="ARBA00022840"/>
    </source>
</evidence>
<dbReference type="InterPro" id="IPR008095">
    <property type="entry name" value="MHC_II_transact"/>
</dbReference>
<dbReference type="GO" id="GO:0045345">
    <property type="term" value="P:positive regulation of MHC class I biosynthetic process"/>
    <property type="evidence" value="ECO:0000318"/>
    <property type="project" value="GO_Central"/>
</dbReference>
<dbReference type="Pfam" id="PF13516">
    <property type="entry name" value="LRR_6"/>
    <property type="match status" value="3"/>
</dbReference>
<organism evidence="6">
    <name type="scientific">Xenopus tropicalis</name>
    <name type="common">Western clawed frog</name>
    <name type="synonym">Silurana tropicalis</name>
    <dbReference type="NCBI Taxonomy" id="8364"/>
    <lineage>
        <taxon>Eukaryota</taxon>
        <taxon>Metazoa</taxon>
        <taxon>Chordata</taxon>
        <taxon>Craniata</taxon>
        <taxon>Vertebrata</taxon>
        <taxon>Euteleostomi</taxon>
        <taxon>Amphibia</taxon>
        <taxon>Batrachia</taxon>
        <taxon>Anura</taxon>
        <taxon>Pipoidea</taxon>
        <taxon>Pipidae</taxon>
        <taxon>Xenopodinae</taxon>
        <taxon>Xenopus</taxon>
        <taxon>Silurana</taxon>
    </lineage>
</organism>
<keyword evidence="3" id="KW-0547">Nucleotide-binding</keyword>
<dbReference type="GeneTree" id="ENSGT00940000166211"/>
<dbReference type="InterPro" id="IPR032675">
    <property type="entry name" value="LRR_dom_sf"/>
</dbReference>
<dbReference type="InterPro" id="IPR027417">
    <property type="entry name" value="P-loop_NTPase"/>
</dbReference>
<dbReference type="KEGG" id="xtr:101734303"/>
<evidence type="ECO:0000256" key="2">
    <source>
        <dbReference type="ARBA" id="ARBA00022737"/>
    </source>
</evidence>
<dbReference type="Pfam" id="PF05729">
    <property type="entry name" value="NACHT"/>
    <property type="match status" value="1"/>
</dbReference>
<dbReference type="GeneID" id="101734303"/>
<dbReference type="PROSITE" id="PS50837">
    <property type="entry name" value="NACHT"/>
    <property type="match status" value="1"/>
</dbReference>
<dbReference type="Proteomes" id="UP000008143">
    <property type="component" value="Chromosome 9"/>
</dbReference>
<protein>
    <submittedName>
        <fullName evidence="6">Class II, major histocompatibility complex, transactivator</fullName>
    </submittedName>
    <submittedName>
        <fullName evidence="8">MHC class II transactivator</fullName>
    </submittedName>
</protein>
<evidence type="ECO:0000256" key="1">
    <source>
        <dbReference type="ARBA" id="ARBA00022614"/>
    </source>
</evidence>
<keyword evidence="4" id="KW-0067">ATP-binding</keyword>
<dbReference type="AGR" id="Xenbase:XB-GENE-992718"/>
<dbReference type="PANTHER" id="PTHR47189">
    <property type="entry name" value="MHC CLASS II TRANSACTIVATOR"/>
    <property type="match status" value="1"/>
</dbReference>
<reference evidence="6" key="1">
    <citation type="journal article" date="2010" name="Science">
        <title>The genome of the Western clawed frog Xenopus tropicalis.</title>
        <authorList>
            <person name="Hellsten U."/>
            <person name="Harland R.M."/>
            <person name="Gilchrist M.J."/>
            <person name="Hendrix D."/>
            <person name="Jurka J."/>
            <person name="Kapitonov V."/>
            <person name="Ovcharenko I."/>
            <person name="Putnam N.H."/>
            <person name="Shu S."/>
            <person name="Taher L."/>
            <person name="Blitz I.L."/>
            <person name="Blumberg B."/>
            <person name="Dichmann D.S."/>
            <person name="Dubchak I."/>
            <person name="Amaya E."/>
            <person name="Detter J.C."/>
            <person name="Fletcher R."/>
            <person name="Gerhard D.S."/>
            <person name="Goodstein D."/>
            <person name="Graves T."/>
            <person name="Grigoriev I.V."/>
            <person name="Grimwood J."/>
            <person name="Kawashima T."/>
            <person name="Lindquist E."/>
            <person name="Lucas S.M."/>
            <person name="Mead P.E."/>
            <person name="Mitros T."/>
            <person name="Ogino H."/>
            <person name="Ohta Y."/>
            <person name="Poliakov A.V."/>
            <person name="Pollet N."/>
            <person name="Robert J."/>
            <person name="Salamov A."/>
            <person name="Sater A.K."/>
            <person name="Schmutz J."/>
            <person name="Terry A."/>
            <person name="Vize P.D."/>
            <person name="Warren W.C."/>
            <person name="Wells D."/>
            <person name="Wills A."/>
            <person name="Wilson R.K."/>
            <person name="Zimmerman L.B."/>
            <person name="Zorn A.M."/>
            <person name="Grainger R."/>
            <person name="Grammer T."/>
            <person name="Khokha M.K."/>
            <person name="Richardson P.M."/>
            <person name="Rokhsar D.S."/>
        </authorList>
    </citation>
    <scope>NUCLEOTIDE SEQUENCE [LARGE SCALE GENOMIC DNA]</scope>
    <source>
        <strain evidence="6">Nigerian</strain>
    </source>
</reference>
<evidence type="ECO:0000313" key="9">
    <source>
        <dbReference type="Xenbase" id="XB-GENE-992718"/>
    </source>
</evidence>
<reference evidence="6" key="2">
    <citation type="submission" date="2021-03" db="UniProtKB">
        <authorList>
            <consortium name="Ensembl"/>
        </authorList>
    </citation>
    <scope>IDENTIFICATION</scope>
</reference>
<dbReference type="GO" id="GO:0045944">
    <property type="term" value="P:positive regulation of transcription by RNA polymerase II"/>
    <property type="evidence" value="ECO:0000318"/>
    <property type="project" value="GO_Central"/>
</dbReference>
<dbReference type="SUPFAM" id="SSF52047">
    <property type="entry name" value="RNI-like"/>
    <property type="match status" value="1"/>
</dbReference>
<dbReference type="AlphaFoldDB" id="A0A803JN44"/>
<dbReference type="GO" id="GO:0045348">
    <property type="term" value="P:positive regulation of MHC class II biosynthetic process"/>
    <property type="evidence" value="ECO:0000318"/>
    <property type="project" value="GO_Central"/>
</dbReference>
<feature type="domain" description="NACHT" evidence="5">
    <location>
        <begin position="546"/>
        <end position="681"/>
    </location>
</feature>
<dbReference type="CTD" id="4261"/>
<evidence type="ECO:0000313" key="8">
    <source>
        <dbReference type="RefSeq" id="XP_017952759.2"/>
    </source>
</evidence>
<dbReference type="RefSeq" id="XP_017952759.2">
    <property type="nucleotide sequence ID" value="XM_018097270.2"/>
</dbReference>
<dbReference type="InterPro" id="IPR001611">
    <property type="entry name" value="Leu-rich_rpt"/>
</dbReference>
<dbReference type="SMART" id="SM00368">
    <property type="entry name" value="LRR_RI"/>
    <property type="match status" value="4"/>
</dbReference>
<keyword evidence="2" id="KW-0677">Repeat</keyword>
<keyword evidence="7" id="KW-1185">Reference proteome</keyword>
<dbReference type="Xenbase" id="XB-GENE-992718">
    <property type="gene designation" value="ciita"/>
</dbReference>
<dbReference type="PRINTS" id="PR01719">
    <property type="entry name" value="MHCIIACTVATR"/>
</dbReference>
<sequence length="1256" mass="142964">MNYFKEILPFTTQIVSNSSSNDLRKLLSQLVETKIISMEYYVSLLSENDTDDLARKIALIAVEKPEIRHKFPSLFCGPEREDYPLEAPAVSMDSRQENLQLPRKTVSNSFSNTITQFPNNSLETQTTPLEYFLNSLSENNMDNLTLDMSLKFAERNEILHTCLPLMDELEEEYIFTDATSFRENSMMDLSTIDSSVLNWSLESESELDLETLSTLDLSDIEKCFLDDPLDFELEDDNCSNCIDNDEEYDKIARICNYICGEDHQMESLLDGESGNPAEAPNNETLSKKLKRKRKIGPVIPKRKRINREKPTAPQCMEATEAQDTPDILPTSKSLSAPVHISSLPVIQVFGKLPPEFTPQHIISLPPGANIIFYTAPSSVSPPFQAQPAPPVSTVTISEIPTVPMSIPCSPDKNCSFSPFTPAAADLPNSPEATAMSQYPLKENETVTPQSLAPMENSFAEKEKNKYVDLFKAALTEKYKNLWAFERDVLYTDIALVKSRIDPKPGKVTCKTAEKELVIYDLDEREKEAVDHFSLFADKERKEMETNIIALLGQSGMGKTVLAKKICQDWSNGAYSQFSLVIFFEWSMLASCKKQYSLKDFLFELSCCPHERNVEIYQYILRNPEKVLLIFDGVDEFQDSEGLMQASYTASPTKTHKIKELFTGLFQKKLLRGCTMLITARPKDKFNQYLTKVDQIVEMSGFSQQQVEWYVNEYFKGFQDFTDVLKWMREYEYLFRYCYIPFMCRIMCLFAETNFRDERVESHFSLAEFMLTVLQRNEEFTGQGSSGLSSDEHSNMKGDQAVQCASTPQPSLMENEMDLSNGVHTKHKLPVKKHHINNGNSLVQHFRTAQSLMEHITDKHFVRYASLELKKKRNHDNCTDMVRRCLVGLLFRKDLNTDLLKVILKKQKKMTDYFKAIQPETLCPQRLLELCHCVCETNDISLSQHTAQKLSNELSFVGTRLTPPDVYVLKCILKHSHTKISLDLRRTGIDQQGLKELVKLKTIKSFRASLSDTVRLWKTLQTENNLRLLKLCVMKFRIDPFTAESIKDITDLTAIVSIQNEICSCLQELTDGISEIPAIKTLKKIIFRLGKSHGQNGFMRLVDILPQLPSLQHLDLHSLIENHIGDKSVAKLAEKFPEMLSLETLDLSQNTITDVGAAKLAMALPSLGSLHTLSLFNNFIQDDGAKKFAEILPEMSSLEKLHLAYNKISDVGARNLTESLRKCPKMKSLMIYSSAIPHNILHHLQQQDPRISCQSFG</sequence>
<dbReference type="Gene3D" id="3.40.50.300">
    <property type="entry name" value="P-loop containing nucleotide triphosphate hydrolases"/>
    <property type="match status" value="1"/>
</dbReference>
<accession>A0A803JN44</accession>
<evidence type="ECO:0000256" key="3">
    <source>
        <dbReference type="ARBA" id="ARBA00022741"/>
    </source>
</evidence>
<evidence type="ECO:0000313" key="7">
    <source>
        <dbReference type="Proteomes" id="UP000008143"/>
    </source>
</evidence>
<dbReference type="FunFam" id="3.40.50.300:FF:001028">
    <property type="entry name" value="Class II major histocompatibility complex transactivator"/>
    <property type="match status" value="1"/>
</dbReference>
<dbReference type="OrthoDB" id="120976at2759"/>
<gene>
    <name evidence="6 8 9" type="primary">ciita</name>
</gene>
<reference evidence="8" key="3">
    <citation type="submission" date="2025-04" db="UniProtKB">
        <authorList>
            <consortium name="RefSeq"/>
        </authorList>
    </citation>
    <scope>IDENTIFICATION</scope>
    <source>
        <strain evidence="8">Nigerian</strain>
        <tissue evidence="8">Liver and blood</tissue>
    </source>
</reference>
<dbReference type="InterPro" id="IPR007111">
    <property type="entry name" value="NACHT_NTPase"/>
</dbReference>
<name>A0A803JN44_XENTR</name>
<dbReference type="Ensembl" id="ENSXETT00000108035">
    <property type="protein sequence ID" value="ENSXETP00000109386"/>
    <property type="gene ID" value="ENSXETG00000024094"/>
</dbReference>
<evidence type="ECO:0000259" key="5">
    <source>
        <dbReference type="PROSITE" id="PS50837"/>
    </source>
</evidence>
<dbReference type="PANTHER" id="PTHR47189:SF1">
    <property type="entry name" value="MHC CLASS II TRANSACTIVATOR"/>
    <property type="match status" value="1"/>
</dbReference>
<keyword evidence="1" id="KW-0433">Leucine-rich repeat</keyword>
<evidence type="ECO:0000313" key="6">
    <source>
        <dbReference type="Ensembl" id="ENSXETP00000109386"/>
    </source>
</evidence>
<dbReference type="Gene3D" id="3.80.10.10">
    <property type="entry name" value="Ribonuclease Inhibitor"/>
    <property type="match status" value="1"/>
</dbReference>
<dbReference type="Bgee" id="ENSXETG00000024094">
    <property type="expression patterns" value="Expressed in liver and 2 other cell types or tissues"/>
</dbReference>